<reference evidence="9 10" key="1">
    <citation type="submission" date="2015-10" db="EMBL/GenBank/DDBJ databases">
        <authorList>
            <person name="Gilbert D.G."/>
        </authorList>
    </citation>
    <scope>NUCLEOTIDE SEQUENCE [LARGE SCALE GENOMIC DNA]</scope>
    <source>
        <strain evidence="9 10">NRRL B-16712</strain>
    </source>
</reference>
<proteinExistence type="predicted"/>
<keyword evidence="4 7" id="KW-1133">Transmembrane helix</keyword>
<name>A0A101JTD4_9ACTN</name>
<evidence type="ECO:0000256" key="5">
    <source>
        <dbReference type="ARBA" id="ARBA00023136"/>
    </source>
</evidence>
<dbReference type="AlphaFoldDB" id="A0A101JTD4"/>
<feature type="compositionally biased region" description="Low complexity" evidence="6">
    <location>
        <begin position="65"/>
        <end position="79"/>
    </location>
</feature>
<evidence type="ECO:0000256" key="3">
    <source>
        <dbReference type="ARBA" id="ARBA00022692"/>
    </source>
</evidence>
<evidence type="ECO:0000256" key="1">
    <source>
        <dbReference type="ARBA" id="ARBA00004651"/>
    </source>
</evidence>
<keyword evidence="10" id="KW-1185">Reference proteome</keyword>
<feature type="transmembrane region" description="Helical" evidence="7">
    <location>
        <begin position="37"/>
        <end position="55"/>
    </location>
</feature>
<evidence type="ECO:0000313" key="9">
    <source>
        <dbReference type="EMBL" id="KUL32629.1"/>
    </source>
</evidence>
<dbReference type="Pfam" id="PF13396">
    <property type="entry name" value="PLDc_N"/>
    <property type="match status" value="1"/>
</dbReference>
<keyword evidence="2" id="KW-1003">Cell membrane</keyword>
<sequence length="100" mass="10991">MARVNTLFFLVTVALSVVALIDCLLTERSAVRHFPRGAWLVLVVICPIAGAIAWFRAGRASATPTVNRTTRTTRTARTAPIGPEDDPEFVRMLAEAVRNR</sequence>
<evidence type="ECO:0000256" key="7">
    <source>
        <dbReference type="SAM" id="Phobius"/>
    </source>
</evidence>
<dbReference type="GO" id="GO:0005886">
    <property type="term" value="C:plasma membrane"/>
    <property type="evidence" value="ECO:0007669"/>
    <property type="project" value="UniProtKB-SubCell"/>
</dbReference>
<dbReference type="EMBL" id="LLZH01000167">
    <property type="protein sequence ID" value="KUL32629.1"/>
    <property type="molecule type" value="Genomic_DNA"/>
</dbReference>
<dbReference type="RefSeq" id="WP_067692647.1">
    <property type="nucleotide sequence ID" value="NZ_LLZH01000167.1"/>
</dbReference>
<keyword evidence="5 7" id="KW-0472">Membrane</keyword>
<evidence type="ECO:0000256" key="2">
    <source>
        <dbReference type="ARBA" id="ARBA00022475"/>
    </source>
</evidence>
<organism evidence="9 10">
    <name type="scientific">Actinoplanes awajinensis subsp. mycoplanecinus</name>
    <dbReference type="NCBI Taxonomy" id="135947"/>
    <lineage>
        <taxon>Bacteria</taxon>
        <taxon>Bacillati</taxon>
        <taxon>Actinomycetota</taxon>
        <taxon>Actinomycetes</taxon>
        <taxon>Micromonosporales</taxon>
        <taxon>Micromonosporaceae</taxon>
        <taxon>Actinoplanes</taxon>
    </lineage>
</organism>
<comment type="subcellular location">
    <subcellularLocation>
        <location evidence="1">Cell membrane</location>
        <topology evidence="1">Multi-pass membrane protein</topology>
    </subcellularLocation>
</comment>
<gene>
    <name evidence="9" type="ORF">ADL15_19110</name>
</gene>
<feature type="region of interest" description="Disordered" evidence="6">
    <location>
        <begin position="65"/>
        <end position="86"/>
    </location>
</feature>
<dbReference type="InterPro" id="IPR027379">
    <property type="entry name" value="CLS_N"/>
</dbReference>
<dbReference type="Proteomes" id="UP000053244">
    <property type="component" value="Unassembled WGS sequence"/>
</dbReference>
<evidence type="ECO:0000259" key="8">
    <source>
        <dbReference type="Pfam" id="PF13396"/>
    </source>
</evidence>
<evidence type="ECO:0000256" key="6">
    <source>
        <dbReference type="SAM" id="MobiDB-lite"/>
    </source>
</evidence>
<evidence type="ECO:0000256" key="4">
    <source>
        <dbReference type="ARBA" id="ARBA00022989"/>
    </source>
</evidence>
<keyword evidence="3 7" id="KW-0812">Transmembrane</keyword>
<evidence type="ECO:0000313" key="10">
    <source>
        <dbReference type="Proteomes" id="UP000053244"/>
    </source>
</evidence>
<accession>A0A101JTD4</accession>
<feature type="transmembrane region" description="Helical" evidence="7">
    <location>
        <begin position="6"/>
        <end position="25"/>
    </location>
</feature>
<feature type="domain" description="Cardiolipin synthase N-terminal" evidence="8">
    <location>
        <begin position="14"/>
        <end position="59"/>
    </location>
</feature>
<comment type="caution">
    <text evidence="9">The sequence shown here is derived from an EMBL/GenBank/DDBJ whole genome shotgun (WGS) entry which is preliminary data.</text>
</comment>
<dbReference type="OrthoDB" id="3298527at2"/>
<protein>
    <recommendedName>
        <fullName evidence="8">Cardiolipin synthase N-terminal domain-containing protein</fullName>
    </recommendedName>
</protein>